<dbReference type="OrthoDB" id="272077at2759"/>
<evidence type="ECO:0000256" key="1">
    <source>
        <dbReference type="ARBA" id="ARBA00038101"/>
    </source>
</evidence>
<protein>
    <recommendedName>
        <fullName evidence="4">Sel1 repeat family protein</fullName>
    </recommendedName>
</protein>
<evidence type="ECO:0008006" key="4">
    <source>
        <dbReference type="Google" id="ProtNLM"/>
    </source>
</evidence>
<dbReference type="RefSeq" id="XP_021883764.1">
    <property type="nucleotide sequence ID" value="XM_022023314.1"/>
</dbReference>
<dbReference type="Pfam" id="PF08238">
    <property type="entry name" value="Sel1"/>
    <property type="match status" value="5"/>
</dbReference>
<dbReference type="STRING" id="64571.A0A1Y2GUP9"/>
<dbReference type="PANTHER" id="PTHR11102">
    <property type="entry name" value="SEL-1-LIKE PROTEIN"/>
    <property type="match status" value="1"/>
</dbReference>
<dbReference type="SMART" id="SM00671">
    <property type="entry name" value="SEL1"/>
    <property type="match status" value="5"/>
</dbReference>
<dbReference type="EMBL" id="MCFF01000008">
    <property type="protein sequence ID" value="ORZ24783.1"/>
    <property type="molecule type" value="Genomic_DNA"/>
</dbReference>
<dbReference type="InterPro" id="IPR006597">
    <property type="entry name" value="Sel1-like"/>
</dbReference>
<dbReference type="InterPro" id="IPR011990">
    <property type="entry name" value="TPR-like_helical_dom_sf"/>
</dbReference>
<dbReference type="GeneID" id="33565158"/>
<dbReference type="SUPFAM" id="SSF81901">
    <property type="entry name" value="HCP-like"/>
    <property type="match status" value="1"/>
</dbReference>
<name>A0A1Y2GUP9_9FUNG</name>
<dbReference type="Gene3D" id="1.25.40.10">
    <property type="entry name" value="Tetratricopeptide repeat domain"/>
    <property type="match status" value="1"/>
</dbReference>
<proteinExistence type="inferred from homology"/>
<organism evidence="2 3">
    <name type="scientific">Lobosporangium transversale</name>
    <dbReference type="NCBI Taxonomy" id="64571"/>
    <lineage>
        <taxon>Eukaryota</taxon>
        <taxon>Fungi</taxon>
        <taxon>Fungi incertae sedis</taxon>
        <taxon>Mucoromycota</taxon>
        <taxon>Mortierellomycotina</taxon>
        <taxon>Mortierellomycetes</taxon>
        <taxon>Mortierellales</taxon>
        <taxon>Mortierellaceae</taxon>
        <taxon>Lobosporangium</taxon>
    </lineage>
</organism>
<evidence type="ECO:0000313" key="3">
    <source>
        <dbReference type="Proteomes" id="UP000193648"/>
    </source>
</evidence>
<evidence type="ECO:0000313" key="2">
    <source>
        <dbReference type="EMBL" id="ORZ24783.1"/>
    </source>
</evidence>
<dbReference type="InterPro" id="IPR050767">
    <property type="entry name" value="Sel1_AlgK"/>
</dbReference>
<reference evidence="2 3" key="1">
    <citation type="submission" date="2016-07" db="EMBL/GenBank/DDBJ databases">
        <title>Pervasive Adenine N6-methylation of Active Genes in Fungi.</title>
        <authorList>
            <consortium name="DOE Joint Genome Institute"/>
            <person name="Mondo S.J."/>
            <person name="Dannebaum R.O."/>
            <person name="Kuo R.C."/>
            <person name="Labutti K."/>
            <person name="Haridas S."/>
            <person name="Kuo A."/>
            <person name="Salamov A."/>
            <person name="Ahrendt S.R."/>
            <person name="Lipzen A."/>
            <person name="Sullivan W."/>
            <person name="Andreopoulos W.B."/>
            <person name="Clum A."/>
            <person name="Lindquist E."/>
            <person name="Daum C."/>
            <person name="Ramamoorthy G.K."/>
            <person name="Gryganskyi A."/>
            <person name="Culley D."/>
            <person name="Magnuson J.K."/>
            <person name="James T.Y."/>
            <person name="O'Malley M.A."/>
            <person name="Stajich J.E."/>
            <person name="Spatafora J.W."/>
            <person name="Visel A."/>
            <person name="Grigoriev I.V."/>
        </authorList>
    </citation>
    <scope>NUCLEOTIDE SEQUENCE [LARGE SCALE GENOMIC DNA]</scope>
    <source>
        <strain evidence="2 3">NRRL 3116</strain>
    </source>
</reference>
<comment type="similarity">
    <text evidence="1">Belongs to the sel-1 family.</text>
</comment>
<feature type="non-terminal residue" evidence="2">
    <location>
        <position position="294"/>
    </location>
</feature>
<gene>
    <name evidence="2" type="ORF">BCR41DRAFT_348507</name>
</gene>
<dbReference type="InParanoid" id="A0A1Y2GUP9"/>
<dbReference type="PANTHER" id="PTHR11102:SF160">
    <property type="entry name" value="ERAD-ASSOCIATED E3 UBIQUITIN-PROTEIN LIGASE COMPONENT HRD3"/>
    <property type="match status" value="1"/>
</dbReference>
<dbReference type="Proteomes" id="UP000193648">
    <property type="component" value="Unassembled WGS sequence"/>
</dbReference>
<sequence>MTVAEKELQAFRLISLDGTPISSSDIKHVEARFDQKRQEYILLWNDILFIHKDAVHVENKGEILLFLTDDGFEYVKPLRIRAALDVVLDIVISSQTGVKADEPVISEANDAIIQNSQGEMYYYGKGVPQDYLKAFDWYLKAANQGYASAQYNLGYMYLKGKGVPHDYSTAFSWFLKAANQGDVDAQNALGDIYSEGKGVPRDYSTAFNWYLKAANQGDADAQNALGDIYYYANGVPQDYSKAIDWYLKAANQGNADAQYTLGDMHHNGDGVTLDYSKAIDWYLKAANQGNADAQ</sequence>
<keyword evidence="3" id="KW-1185">Reference proteome</keyword>
<comment type="caution">
    <text evidence="2">The sequence shown here is derived from an EMBL/GenBank/DDBJ whole genome shotgun (WGS) entry which is preliminary data.</text>
</comment>
<accession>A0A1Y2GUP9</accession>
<dbReference type="AlphaFoldDB" id="A0A1Y2GUP9"/>